<dbReference type="AlphaFoldDB" id="A0A1D8N999"/>
<gene>
    <name evidence="3" type="ORF">B0I71DRAFT_134330</name>
    <name evidence="2" type="ORF">YALI1_C02441g</name>
</gene>
<feature type="region of interest" description="Disordered" evidence="1">
    <location>
        <begin position="142"/>
        <end position="167"/>
    </location>
</feature>
<dbReference type="VEuPathDB" id="FungiDB:YALI0_C01760g"/>
<name>A0A1D8N999_YARLL</name>
<dbReference type="EMBL" id="KZ859035">
    <property type="protein sequence ID" value="RDW24417.1"/>
    <property type="molecule type" value="Genomic_DNA"/>
</dbReference>
<evidence type="ECO:0000313" key="4">
    <source>
        <dbReference type="Proteomes" id="UP000182444"/>
    </source>
</evidence>
<evidence type="ECO:0000256" key="1">
    <source>
        <dbReference type="SAM" id="MobiDB-lite"/>
    </source>
</evidence>
<feature type="region of interest" description="Disordered" evidence="1">
    <location>
        <begin position="1"/>
        <end position="32"/>
    </location>
</feature>
<dbReference type="VEuPathDB" id="FungiDB:YALI1_C02441g"/>
<evidence type="ECO:0000313" key="2">
    <source>
        <dbReference type="EMBL" id="AOW02211.1"/>
    </source>
</evidence>
<reference evidence="3 5" key="2">
    <citation type="submission" date="2018-07" db="EMBL/GenBank/DDBJ databases">
        <title>Draft Genome Assemblies for Five Robust Yarrowia lipolytica Strains Exhibiting High Lipid Production and Pentose Sugar Utilization and Sugar Alcohol Secretion from Undetoxified Lignocellulosic Biomass Hydrolysates.</title>
        <authorList>
            <consortium name="DOE Joint Genome Institute"/>
            <person name="Walker C."/>
            <person name="Ryu S."/>
            <person name="Na H."/>
            <person name="Zane M."/>
            <person name="LaButti K."/>
            <person name="Lipzen A."/>
            <person name="Haridas S."/>
            <person name="Barry K."/>
            <person name="Grigoriev I.V."/>
            <person name="Quarterman J."/>
            <person name="Slininger P."/>
            <person name="Dien B."/>
            <person name="Trinh C.T."/>
        </authorList>
    </citation>
    <scope>NUCLEOTIDE SEQUENCE [LARGE SCALE GENOMIC DNA]</scope>
    <source>
        <strain evidence="3 5">YB392</strain>
    </source>
</reference>
<organism evidence="2 4">
    <name type="scientific">Yarrowia lipolytica</name>
    <name type="common">Candida lipolytica</name>
    <dbReference type="NCBI Taxonomy" id="4952"/>
    <lineage>
        <taxon>Eukaryota</taxon>
        <taxon>Fungi</taxon>
        <taxon>Dikarya</taxon>
        <taxon>Ascomycota</taxon>
        <taxon>Saccharomycotina</taxon>
        <taxon>Dipodascomycetes</taxon>
        <taxon>Dipodascales</taxon>
        <taxon>Dipodascales incertae sedis</taxon>
        <taxon>Yarrowia</taxon>
    </lineage>
</organism>
<evidence type="ECO:0000313" key="5">
    <source>
        <dbReference type="Proteomes" id="UP000256601"/>
    </source>
</evidence>
<accession>A0A1D8N999</accession>
<reference evidence="2 4" key="1">
    <citation type="journal article" date="2016" name="PLoS ONE">
        <title>Sequence Assembly of Yarrowia lipolytica Strain W29/CLIB89 Shows Transposable Element Diversity.</title>
        <authorList>
            <person name="Magnan C."/>
            <person name="Yu J."/>
            <person name="Chang I."/>
            <person name="Jahn E."/>
            <person name="Kanomata Y."/>
            <person name="Wu J."/>
            <person name="Zeller M."/>
            <person name="Oakes M."/>
            <person name="Baldi P."/>
            <person name="Sandmeyer S."/>
        </authorList>
    </citation>
    <scope>NUCLEOTIDE SEQUENCE [LARGE SCALE GENOMIC DNA]</scope>
    <source>
        <strain evidence="2">CLIB89</strain>
        <strain evidence="4">CLIB89(W29)</strain>
    </source>
</reference>
<protein>
    <submittedName>
        <fullName evidence="2">Uncharacterized protein</fullName>
    </submittedName>
</protein>
<dbReference type="Proteomes" id="UP000256601">
    <property type="component" value="Unassembled WGS sequence"/>
</dbReference>
<dbReference type="EMBL" id="CP017555">
    <property type="protein sequence ID" value="AOW02211.1"/>
    <property type="molecule type" value="Genomic_DNA"/>
</dbReference>
<dbReference type="OrthoDB" id="4086886at2759"/>
<evidence type="ECO:0000313" key="3">
    <source>
        <dbReference type="EMBL" id="RDW24417.1"/>
    </source>
</evidence>
<dbReference type="Proteomes" id="UP000182444">
    <property type="component" value="Chromosome 1C"/>
</dbReference>
<sequence>MGNCCSMEKSSKKGPIVATPATETQEPKHNPFVISDTDLVATRSPSVAAHSLCGSNNIAAGEGFSGHPILEEDDDEELVDQPRGRSTGVQTHVPGGPAPRISIADADGSPRPAETAENHPHHHLGMSERLSGIFHRKSVDGRPHSGLFNVPKKSMDSEYDSEPGNDMAPVMQSIVVDTGIMPGIGQGLKAQSSNPQR</sequence>
<dbReference type="KEGG" id="yli:2909114"/>
<feature type="region of interest" description="Disordered" evidence="1">
    <location>
        <begin position="75"/>
        <end position="120"/>
    </location>
</feature>
<proteinExistence type="predicted"/>